<protein>
    <submittedName>
        <fullName evidence="1">Uncharacterized protein</fullName>
    </submittedName>
</protein>
<evidence type="ECO:0000313" key="1">
    <source>
        <dbReference type="EMBL" id="KAH3685053.1"/>
    </source>
</evidence>
<organism evidence="1 2">
    <name type="scientific">Wickerhamomyces pijperi</name>
    <name type="common">Yeast</name>
    <name type="synonym">Pichia pijperi</name>
    <dbReference type="NCBI Taxonomy" id="599730"/>
    <lineage>
        <taxon>Eukaryota</taxon>
        <taxon>Fungi</taxon>
        <taxon>Dikarya</taxon>
        <taxon>Ascomycota</taxon>
        <taxon>Saccharomycotina</taxon>
        <taxon>Saccharomycetes</taxon>
        <taxon>Phaffomycetales</taxon>
        <taxon>Wickerhamomycetaceae</taxon>
        <taxon>Wickerhamomyces</taxon>
    </lineage>
</organism>
<gene>
    <name evidence="1" type="ORF">WICPIJ_003990</name>
</gene>
<evidence type="ECO:0000313" key="2">
    <source>
        <dbReference type="Proteomes" id="UP000774326"/>
    </source>
</evidence>
<dbReference type="EMBL" id="JAEUBG010002190">
    <property type="protein sequence ID" value="KAH3685053.1"/>
    <property type="molecule type" value="Genomic_DNA"/>
</dbReference>
<name>A0A9P8TMI0_WICPI</name>
<reference evidence="1" key="2">
    <citation type="submission" date="2021-01" db="EMBL/GenBank/DDBJ databases">
        <authorList>
            <person name="Schikora-Tamarit M.A."/>
        </authorList>
    </citation>
    <scope>NUCLEOTIDE SEQUENCE</scope>
    <source>
        <strain evidence="1">CBS2887</strain>
    </source>
</reference>
<keyword evidence="2" id="KW-1185">Reference proteome</keyword>
<proteinExistence type="predicted"/>
<dbReference type="AlphaFoldDB" id="A0A9P8TMI0"/>
<sequence>MSSLHGTVSFEQVHDVTVVISKQLHFDVLRLVQESFNETSTVAEGGNGFGSGSFKSIANVIAFSDNSHTTTTTTKGGLDDDWETVLSNESLSFFNSVNWTRGTRNRWNTSGISQVSSRDLITDRVNNLSGRADPCDTGSFNLSSHF</sequence>
<dbReference type="Proteomes" id="UP000774326">
    <property type="component" value="Unassembled WGS sequence"/>
</dbReference>
<reference evidence="1" key="1">
    <citation type="journal article" date="2021" name="Open Biol.">
        <title>Shared evolutionary footprints suggest mitochondrial oxidative damage underlies multiple complex I losses in fungi.</title>
        <authorList>
            <person name="Schikora-Tamarit M.A."/>
            <person name="Marcet-Houben M."/>
            <person name="Nosek J."/>
            <person name="Gabaldon T."/>
        </authorList>
    </citation>
    <scope>NUCLEOTIDE SEQUENCE</scope>
    <source>
        <strain evidence="1">CBS2887</strain>
    </source>
</reference>
<comment type="caution">
    <text evidence="1">The sequence shown here is derived from an EMBL/GenBank/DDBJ whole genome shotgun (WGS) entry which is preliminary data.</text>
</comment>
<dbReference type="AntiFam" id="ANF00133">
    <property type="entry name" value="Shadow ORF (opposite mccA)"/>
</dbReference>
<accession>A0A9P8TMI0</accession>